<dbReference type="InterPro" id="IPR006860">
    <property type="entry name" value="FecR"/>
</dbReference>
<evidence type="ECO:0000259" key="3">
    <source>
        <dbReference type="Pfam" id="PF16344"/>
    </source>
</evidence>
<dbReference type="InterPro" id="IPR012373">
    <property type="entry name" value="Ferrdict_sens_TM"/>
</dbReference>
<feature type="domain" description="Protein FecR C-terminal" evidence="3">
    <location>
        <begin position="251"/>
        <end position="315"/>
    </location>
</feature>
<dbReference type="Gene3D" id="3.55.50.30">
    <property type="match status" value="1"/>
</dbReference>
<protein>
    <submittedName>
        <fullName evidence="4">DUF4974 domain-containing protein</fullName>
    </submittedName>
</protein>
<evidence type="ECO:0000256" key="1">
    <source>
        <dbReference type="SAM" id="Phobius"/>
    </source>
</evidence>
<name>A0A401U8N5_9BACT</name>
<keyword evidence="5" id="KW-1185">Reference proteome</keyword>
<evidence type="ECO:0000313" key="4">
    <source>
        <dbReference type="EMBL" id="GCC51235.1"/>
    </source>
</evidence>
<dbReference type="Gene3D" id="2.60.120.1440">
    <property type="match status" value="1"/>
</dbReference>
<evidence type="ECO:0000259" key="2">
    <source>
        <dbReference type="Pfam" id="PF04773"/>
    </source>
</evidence>
<comment type="caution">
    <text evidence="4">The sequence shown here is derived from an EMBL/GenBank/DDBJ whole genome shotgun (WGS) entry which is preliminary data.</text>
</comment>
<keyword evidence="1" id="KW-0812">Transmembrane</keyword>
<dbReference type="GO" id="GO:0016989">
    <property type="term" value="F:sigma factor antagonist activity"/>
    <property type="evidence" value="ECO:0007669"/>
    <property type="project" value="TreeGrafter"/>
</dbReference>
<keyword evidence="1" id="KW-0472">Membrane</keyword>
<feature type="domain" description="FecR protein" evidence="2">
    <location>
        <begin position="126"/>
        <end position="208"/>
    </location>
</feature>
<proteinExistence type="predicted"/>
<organism evidence="4 5">
    <name type="scientific">Chryseotalea sanaruensis</name>
    <dbReference type="NCBI Taxonomy" id="2482724"/>
    <lineage>
        <taxon>Bacteria</taxon>
        <taxon>Pseudomonadati</taxon>
        <taxon>Bacteroidota</taxon>
        <taxon>Cytophagia</taxon>
        <taxon>Cytophagales</taxon>
        <taxon>Chryseotaleaceae</taxon>
        <taxon>Chryseotalea</taxon>
    </lineage>
</organism>
<dbReference type="InterPro" id="IPR032508">
    <property type="entry name" value="FecR_C"/>
</dbReference>
<dbReference type="Pfam" id="PF16344">
    <property type="entry name" value="FecR_C"/>
    <property type="match status" value="1"/>
</dbReference>
<evidence type="ECO:0000313" key="5">
    <source>
        <dbReference type="Proteomes" id="UP000288227"/>
    </source>
</evidence>
<dbReference type="Proteomes" id="UP000288227">
    <property type="component" value="Unassembled WGS sequence"/>
</dbReference>
<dbReference type="PANTHER" id="PTHR30273">
    <property type="entry name" value="PERIPLASMIC SIGNAL SENSOR AND SIGMA FACTOR ACTIVATOR FECR-RELATED"/>
    <property type="match status" value="1"/>
</dbReference>
<reference evidence="4 5" key="1">
    <citation type="submission" date="2018-11" db="EMBL/GenBank/DDBJ databases">
        <title>Chryseotalea sanarue gen. nov., sp., nov., a member of the family Cytophagaceae, isolated from a brackish lake in Hamamatsu Japan.</title>
        <authorList>
            <person name="Maejima Y."/>
            <person name="Iino T."/>
            <person name="Muraguchi Y."/>
            <person name="Fukuda K."/>
            <person name="Ohkuma M."/>
            <person name="Moriuchi R."/>
            <person name="Dohra H."/>
            <person name="Kimbara K."/>
            <person name="Shintani M."/>
        </authorList>
    </citation>
    <scope>NUCLEOTIDE SEQUENCE [LARGE SCALE GENOMIC DNA]</scope>
    <source>
        <strain evidence="4 5">Ys</strain>
    </source>
</reference>
<accession>A0A401U8N5</accession>
<dbReference type="Pfam" id="PF04773">
    <property type="entry name" value="FecR"/>
    <property type="match status" value="1"/>
</dbReference>
<dbReference type="PIRSF" id="PIRSF018266">
    <property type="entry name" value="FecR"/>
    <property type="match status" value="1"/>
</dbReference>
<dbReference type="PANTHER" id="PTHR30273:SF2">
    <property type="entry name" value="PROTEIN FECR"/>
    <property type="match status" value="1"/>
</dbReference>
<dbReference type="OrthoDB" id="1452822at2"/>
<sequence length="324" mass="36731">MSAHDYDIDDLIGKYIAGEATAQEKQQVEEWCTQSADNQKYFEQLQTIFKNATLIADNTHYDADFAWKKVKQKIQPNQNKQTPWPYLRIAASVALIAISGFWAYQQFFSNTSRMTLASSAVVVKDSLPDGTKVVLNKQTEMSIAYDAKKKKGRIKLKGEASFEIKHDAEKEFIVEVEELLIRDIGTVFNVEAYPESNLVEVSVQEGEVHFYTQQKEGIFIKAGSKGVYDKISKSFTLQQADTNVIAYQTRQFVFEESDLQSVVDQLNAIYEKKIKISEKLKTCKVTVNFNNEDIDTIVEILAETLNLKIIETANEISLEGDGCE</sequence>
<dbReference type="AlphaFoldDB" id="A0A401U8N5"/>
<feature type="transmembrane region" description="Helical" evidence="1">
    <location>
        <begin position="86"/>
        <end position="104"/>
    </location>
</feature>
<keyword evidence="1" id="KW-1133">Transmembrane helix</keyword>
<dbReference type="RefSeq" id="WP_127121868.1">
    <property type="nucleotide sequence ID" value="NZ_BHXQ01000002.1"/>
</dbReference>
<gene>
    <name evidence="4" type="ORF">SanaruYs_14560</name>
</gene>
<dbReference type="EMBL" id="BHXQ01000002">
    <property type="protein sequence ID" value="GCC51235.1"/>
    <property type="molecule type" value="Genomic_DNA"/>
</dbReference>